<feature type="region of interest" description="Disordered" evidence="1">
    <location>
        <begin position="1"/>
        <end position="76"/>
    </location>
</feature>
<keyword evidence="2" id="KW-1133">Transmembrane helix</keyword>
<accession>A0A843VGB3</accession>
<feature type="compositionally biased region" description="Basic and acidic residues" evidence="1">
    <location>
        <begin position="1"/>
        <end position="10"/>
    </location>
</feature>
<dbReference type="OrthoDB" id="75724at2759"/>
<comment type="caution">
    <text evidence="4">The sequence shown here is derived from an EMBL/GenBank/DDBJ whole genome shotgun (WGS) entry which is preliminary data.</text>
</comment>
<reference evidence="4" key="1">
    <citation type="submission" date="2017-07" db="EMBL/GenBank/DDBJ databases">
        <title>Taro Niue Genome Assembly and Annotation.</title>
        <authorList>
            <person name="Atibalentja N."/>
            <person name="Keating K."/>
            <person name="Fields C.J."/>
        </authorList>
    </citation>
    <scope>NUCLEOTIDE SEQUENCE</scope>
    <source>
        <strain evidence="4">Niue_2</strain>
        <tissue evidence="4">Leaf</tissue>
    </source>
</reference>
<organism evidence="4 5">
    <name type="scientific">Colocasia esculenta</name>
    <name type="common">Wild taro</name>
    <name type="synonym">Arum esculentum</name>
    <dbReference type="NCBI Taxonomy" id="4460"/>
    <lineage>
        <taxon>Eukaryota</taxon>
        <taxon>Viridiplantae</taxon>
        <taxon>Streptophyta</taxon>
        <taxon>Embryophyta</taxon>
        <taxon>Tracheophyta</taxon>
        <taxon>Spermatophyta</taxon>
        <taxon>Magnoliopsida</taxon>
        <taxon>Liliopsida</taxon>
        <taxon>Araceae</taxon>
        <taxon>Aroideae</taxon>
        <taxon>Colocasieae</taxon>
        <taxon>Colocasia</taxon>
    </lineage>
</organism>
<protein>
    <recommendedName>
        <fullName evidence="3">CRAL/TRIO N-terminal domain-containing protein</fullName>
    </recommendedName>
</protein>
<feature type="transmembrane region" description="Helical" evidence="2">
    <location>
        <begin position="134"/>
        <end position="152"/>
    </location>
</feature>
<sequence>MSKNERRDIKIPTLALRRLPTSPGAPTLSPSSSLRPDRLRRVPLLHRPPTRLPHPTAARGDRPSPPARPTLASPARPATAVAPTVFKRIRRLAVDVLSMWGVPLLGGDEVLLKFVRAGEFNVAQAHAMEFLSKAPSILLTFIIFIYISSSFLREPHTDGVTDLSCVVIYAYVDYRIKYIHK</sequence>
<name>A0A843VGB3_COLES</name>
<evidence type="ECO:0000256" key="2">
    <source>
        <dbReference type="SAM" id="Phobius"/>
    </source>
</evidence>
<dbReference type="Proteomes" id="UP000652761">
    <property type="component" value="Unassembled WGS sequence"/>
</dbReference>
<dbReference type="InterPro" id="IPR011074">
    <property type="entry name" value="CRAL/TRIO_N_dom"/>
</dbReference>
<keyword evidence="2" id="KW-0472">Membrane</keyword>
<evidence type="ECO:0000259" key="3">
    <source>
        <dbReference type="Pfam" id="PF03765"/>
    </source>
</evidence>
<dbReference type="Pfam" id="PF03765">
    <property type="entry name" value="CRAL_TRIO_N"/>
    <property type="match status" value="1"/>
</dbReference>
<proteinExistence type="predicted"/>
<keyword evidence="2" id="KW-0812">Transmembrane</keyword>
<gene>
    <name evidence="4" type="ORF">Taro_023078</name>
</gene>
<dbReference type="AlphaFoldDB" id="A0A843VGB3"/>
<evidence type="ECO:0000313" key="4">
    <source>
        <dbReference type="EMBL" id="MQL90479.1"/>
    </source>
</evidence>
<evidence type="ECO:0000313" key="5">
    <source>
        <dbReference type="Proteomes" id="UP000652761"/>
    </source>
</evidence>
<dbReference type="EMBL" id="NMUH01001246">
    <property type="protein sequence ID" value="MQL90479.1"/>
    <property type="molecule type" value="Genomic_DNA"/>
</dbReference>
<feature type="domain" description="CRAL/TRIO N-terminal" evidence="3">
    <location>
        <begin position="98"/>
        <end position="128"/>
    </location>
</feature>
<keyword evidence="5" id="KW-1185">Reference proteome</keyword>
<evidence type="ECO:0000256" key="1">
    <source>
        <dbReference type="SAM" id="MobiDB-lite"/>
    </source>
</evidence>